<keyword evidence="1" id="KW-0723">Serine/threonine-protein kinase</keyword>
<dbReference type="InterPro" id="IPR011009">
    <property type="entry name" value="Kinase-like_dom_sf"/>
</dbReference>
<dbReference type="PROSITE" id="PS00108">
    <property type="entry name" value="PROTEIN_KINASE_ST"/>
    <property type="match status" value="1"/>
</dbReference>
<evidence type="ECO:0000256" key="1">
    <source>
        <dbReference type="ARBA" id="ARBA00022527"/>
    </source>
</evidence>
<dbReference type="SMART" id="SM00220">
    <property type="entry name" value="S_TKc"/>
    <property type="match status" value="1"/>
</dbReference>
<dbReference type="EMBL" id="MLAK01001148">
    <property type="protein sequence ID" value="OHS96925.1"/>
    <property type="molecule type" value="Genomic_DNA"/>
</dbReference>
<evidence type="ECO:0000313" key="9">
    <source>
        <dbReference type="Proteomes" id="UP000179807"/>
    </source>
</evidence>
<dbReference type="AlphaFoldDB" id="A0A1J4JHG4"/>
<accession>A0A1J4JHG4</accession>
<dbReference type="GO" id="GO:0005524">
    <property type="term" value="F:ATP binding"/>
    <property type="evidence" value="ECO:0007669"/>
    <property type="project" value="UniProtKB-KW"/>
</dbReference>
<dbReference type="GeneID" id="94825165"/>
<gene>
    <name evidence="8" type="ORF">TRFO_02047</name>
</gene>
<dbReference type="Pfam" id="PF00069">
    <property type="entry name" value="Pkinase"/>
    <property type="match status" value="1"/>
</dbReference>
<dbReference type="SUPFAM" id="SSF56112">
    <property type="entry name" value="Protein kinase-like (PK-like)"/>
    <property type="match status" value="1"/>
</dbReference>
<dbReference type="GO" id="GO:0004674">
    <property type="term" value="F:protein serine/threonine kinase activity"/>
    <property type="evidence" value="ECO:0007669"/>
    <property type="project" value="UniProtKB-KW"/>
</dbReference>
<dbReference type="Gene3D" id="1.10.510.10">
    <property type="entry name" value="Transferase(Phosphotransferase) domain 1"/>
    <property type="match status" value="1"/>
</dbReference>
<dbReference type="GO" id="GO:0005737">
    <property type="term" value="C:cytoplasm"/>
    <property type="evidence" value="ECO:0007669"/>
    <property type="project" value="TreeGrafter"/>
</dbReference>
<proteinExistence type="predicted"/>
<organism evidence="8 9">
    <name type="scientific">Tritrichomonas foetus</name>
    <dbReference type="NCBI Taxonomy" id="1144522"/>
    <lineage>
        <taxon>Eukaryota</taxon>
        <taxon>Metamonada</taxon>
        <taxon>Parabasalia</taxon>
        <taxon>Tritrichomonadida</taxon>
        <taxon>Tritrichomonadidae</taxon>
        <taxon>Tritrichomonas</taxon>
    </lineage>
</organism>
<keyword evidence="3" id="KW-0547">Nucleotide-binding</keyword>
<dbReference type="InterPro" id="IPR008271">
    <property type="entry name" value="Ser/Thr_kinase_AS"/>
</dbReference>
<dbReference type="Gene3D" id="3.30.200.20">
    <property type="entry name" value="Phosphorylase Kinase, domain 1"/>
    <property type="match status" value="1"/>
</dbReference>
<evidence type="ECO:0000256" key="5">
    <source>
        <dbReference type="ARBA" id="ARBA00022840"/>
    </source>
</evidence>
<feature type="domain" description="Protein kinase" evidence="7">
    <location>
        <begin position="35"/>
        <end position="384"/>
    </location>
</feature>
<evidence type="ECO:0000313" key="8">
    <source>
        <dbReference type="EMBL" id="OHS96925.1"/>
    </source>
</evidence>
<evidence type="ECO:0000256" key="6">
    <source>
        <dbReference type="SAM" id="MobiDB-lite"/>
    </source>
</evidence>
<dbReference type="RefSeq" id="XP_068350062.1">
    <property type="nucleotide sequence ID" value="XM_068490461.1"/>
</dbReference>
<dbReference type="PANTHER" id="PTHR24346">
    <property type="entry name" value="MAP/MICROTUBULE AFFINITY-REGULATING KINASE"/>
    <property type="match status" value="1"/>
</dbReference>
<name>A0A1J4JHG4_9EUKA</name>
<comment type="caution">
    <text evidence="8">The sequence shown here is derived from an EMBL/GenBank/DDBJ whole genome shotgun (WGS) entry which is preliminary data.</text>
</comment>
<keyword evidence="4" id="KW-0418">Kinase</keyword>
<reference evidence="8" key="1">
    <citation type="submission" date="2016-10" db="EMBL/GenBank/DDBJ databases">
        <authorList>
            <person name="Benchimol M."/>
            <person name="Almeida L.G."/>
            <person name="Vasconcelos A.T."/>
            <person name="Perreira-Neves A."/>
            <person name="Rosa I.A."/>
            <person name="Tasca T."/>
            <person name="Bogo M.R."/>
            <person name="de Souza W."/>
        </authorList>
    </citation>
    <scope>NUCLEOTIDE SEQUENCE [LARGE SCALE GENOMIC DNA]</scope>
    <source>
        <strain evidence="8">K</strain>
    </source>
</reference>
<sequence>MFACCSASTPTFQCPTTMNSKIIPISNDKSHLQRFTFQRKIGEGSSAVIMLAYDKVNGKYCCCKIIPKSQVSCKSKKEQEKEDSLNGMHTFDENYKYDYNKINSKGTHEKGDEDGDEKDEENENDDDDNSAIDIRHLMCEVETLKKLNHPNIAYFIDFVEDEANFYLFQEYCDGVTLLDFINSRLENEEEVDENEVKCIMSQILQTLVYLHSHNIAHRDLKPENIIVLRPNNFGMNQDQPGANFSVVKTTPNNFDTVSFQYRKNAGLWKIKIVDFGLSSASGTKTLLSTFCGSLHYAAPEVIQQKPYVGDRADIWSAGVIMYTLLANKFPFDDENVTNIIVKIISANYEVPDVSFSAQKLIRAMLTPDPEERITADEALNSSYFIQPRQPQKCVIKSMPAMPAMTEIETEFILKHNTTRTSADINLFNTTTLSTNRNGVKTDVMIRRNKPNSNLQQPKKVIVKPMLPSKWI</sequence>
<dbReference type="OrthoDB" id="289250at2759"/>
<dbReference type="PANTHER" id="PTHR24346:SF82">
    <property type="entry name" value="KP78A-RELATED"/>
    <property type="match status" value="1"/>
</dbReference>
<feature type="region of interest" description="Disordered" evidence="6">
    <location>
        <begin position="102"/>
        <end position="129"/>
    </location>
</feature>
<keyword evidence="9" id="KW-1185">Reference proteome</keyword>
<dbReference type="InterPro" id="IPR000719">
    <property type="entry name" value="Prot_kinase_dom"/>
</dbReference>
<dbReference type="Proteomes" id="UP000179807">
    <property type="component" value="Unassembled WGS sequence"/>
</dbReference>
<keyword evidence="5" id="KW-0067">ATP-binding</keyword>
<dbReference type="PROSITE" id="PS50011">
    <property type="entry name" value="PROTEIN_KINASE_DOM"/>
    <property type="match status" value="1"/>
</dbReference>
<evidence type="ECO:0000259" key="7">
    <source>
        <dbReference type="PROSITE" id="PS50011"/>
    </source>
</evidence>
<keyword evidence="2" id="KW-0808">Transferase</keyword>
<evidence type="ECO:0000256" key="3">
    <source>
        <dbReference type="ARBA" id="ARBA00022741"/>
    </source>
</evidence>
<evidence type="ECO:0000256" key="2">
    <source>
        <dbReference type="ARBA" id="ARBA00022679"/>
    </source>
</evidence>
<dbReference type="VEuPathDB" id="TrichDB:TRFO_02047"/>
<protein>
    <recommendedName>
        <fullName evidence="7">Protein kinase domain-containing protein</fullName>
    </recommendedName>
</protein>
<evidence type="ECO:0000256" key="4">
    <source>
        <dbReference type="ARBA" id="ARBA00022777"/>
    </source>
</evidence>
<feature type="compositionally biased region" description="Acidic residues" evidence="6">
    <location>
        <begin position="112"/>
        <end position="129"/>
    </location>
</feature>
<dbReference type="GO" id="GO:0035556">
    <property type="term" value="P:intracellular signal transduction"/>
    <property type="evidence" value="ECO:0007669"/>
    <property type="project" value="TreeGrafter"/>
</dbReference>